<dbReference type="SMART" id="SM00829">
    <property type="entry name" value="PKS_ER"/>
    <property type="match status" value="1"/>
</dbReference>
<dbReference type="Proteomes" id="UP001139031">
    <property type="component" value="Unassembled WGS sequence"/>
</dbReference>
<dbReference type="Pfam" id="PF00107">
    <property type="entry name" value="ADH_zinc_N"/>
    <property type="match status" value="1"/>
</dbReference>
<evidence type="ECO:0000256" key="3">
    <source>
        <dbReference type="ARBA" id="ARBA00022723"/>
    </source>
</evidence>
<gene>
    <name evidence="8" type="ORF">K7C98_05195</name>
</gene>
<dbReference type="PANTHER" id="PTHR43350">
    <property type="entry name" value="NAD-DEPENDENT ALCOHOL DEHYDROGENASE"/>
    <property type="match status" value="1"/>
</dbReference>
<evidence type="ECO:0000256" key="4">
    <source>
        <dbReference type="ARBA" id="ARBA00022833"/>
    </source>
</evidence>
<keyword evidence="4 6" id="KW-0862">Zinc</keyword>
<dbReference type="Pfam" id="PF08240">
    <property type="entry name" value="ADH_N"/>
    <property type="match status" value="1"/>
</dbReference>
<evidence type="ECO:0000259" key="7">
    <source>
        <dbReference type="SMART" id="SM00829"/>
    </source>
</evidence>
<comment type="cofactor">
    <cofactor evidence="1 6">
        <name>Zn(2+)</name>
        <dbReference type="ChEBI" id="CHEBI:29105"/>
    </cofactor>
</comment>
<dbReference type="InterPro" id="IPR020843">
    <property type="entry name" value="ER"/>
</dbReference>
<keyword evidence="9" id="KW-1185">Reference proteome</keyword>
<evidence type="ECO:0000313" key="9">
    <source>
        <dbReference type="Proteomes" id="UP001139031"/>
    </source>
</evidence>
<dbReference type="CDD" id="cd08278">
    <property type="entry name" value="benzyl_alcohol_DH"/>
    <property type="match status" value="1"/>
</dbReference>
<dbReference type="RefSeq" id="WP_224190392.1">
    <property type="nucleotide sequence ID" value="NZ_JAIRAU010000001.1"/>
</dbReference>
<dbReference type="Gene3D" id="3.40.50.720">
    <property type="entry name" value="NAD(P)-binding Rossmann-like Domain"/>
    <property type="match status" value="1"/>
</dbReference>
<evidence type="ECO:0000256" key="6">
    <source>
        <dbReference type="RuleBase" id="RU361277"/>
    </source>
</evidence>
<dbReference type="InterPro" id="IPR036291">
    <property type="entry name" value="NAD(P)-bd_dom_sf"/>
</dbReference>
<evidence type="ECO:0000256" key="1">
    <source>
        <dbReference type="ARBA" id="ARBA00001947"/>
    </source>
</evidence>
<dbReference type="SUPFAM" id="SSF51735">
    <property type="entry name" value="NAD(P)-binding Rossmann-fold domains"/>
    <property type="match status" value="1"/>
</dbReference>
<feature type="domain" description="Enoyl reductase (ER)" evidence="7">
    <location>
        <begin position="9"/>
        <end position="360"/>
    </location>
</feature>
<accession>A0ABS7TK88</accession>
<dbReference type="PROSITE" id="PS00059">
    <property type="entry name" value="ADH_ZINC"/>
    <property type="match status" value="1"/>
</dbReference>
<dbReference type="InterPro" id="IPR013149">
    <property type="entry name" value="ADH-like_C"/>
</dbReference>
<name>A0ABS7TK88_9BACT</name>
<dbReference type="SUPFAM" id="SSF50129">
    <property type="entry name" value="GroES-like"/>
    <property type="match status" value="2"/>
</dbReference>
<evidence type="ECO:0000256" key="2">
    <source>
        <dbReference type="ARBA" id="ARBA00008072"/>
    </source>
</evidence>
<proteinExistence type="inferred from homology"/>
<organism evidence="8 9">
    <name type="scientific">Nannocystis pusilla</name>
    <dbReference type="NCBI Taxonomy" id="889268"/>
    <lineage>
        <taxon>Bacteria</taxon>
        <taxon>Pseudomonadati</taxon>
        <taxon>Myxococcota</taxon>
        <taxon>Polyangia</taxon>
        <taxon>Nannocystales</taxon>
        <taxon>Nannocystaceae</taxon>
        <taxon>Nannocystis</taxon>
    </lineage>
</organism>
<reference evidence="8" key="1">
    <citation type="submission" date="2021-08" db="EMBL/GenBank/DDBJ databases">
        <authorList>
            <person name="Stevens D.C."/>
        </authorList>
    </citation>
    <scope>NUCLEOTIDE SEQUENCE</scope>
    <source>
        <strain evidence="8">DSM 53165</strain>
    </source>
</reference>
<dbReference type="InterPro" id="IPR011032">
    <property type="entry name" value="GroES-like_sf"/>
</dbReference>
<dbReference type="InterPro" id="IPR002328">
    <property type="entry name" value="ADH_Zn_CS"/>
</dbReference>
<dbReference type="Gene3D" id="3.90.180.10">
    <property type="entry name" value="Medium-chain alcohol dehydrogenases, catalytic domain"/>
    <property type="match status" value="1"/>
</dbReference>
<sequence length="363" mass="38329">MKIRAAVAREREPFSIEECELDGPRAGEVLVEVEACGICHTDLSARDRYYGTPLPAVLGHEGVGRIVELGAGVSKFAVGERVVMSFGACGQCPNCTAELPGYCRHAREFNLFARRLDGSSPISRGGQPITGHFFAQSAFASHAVAATTNLVRLDDDLPGALMTSLACGVQTGMGAVMNVLQAGPRDVIGIFGCGTVGLAAVMAAKIAGCSQIVAVDVRPDRLVTARALGATEVVDSASEGLGPALRHLRGLTLAFDNTGNPEVIEAAYSLLRPRGRLALAGLSPRGAKLSLDLNAMMVSGRSVRGTVEGDADPRSFIPQMIAWYRRGELPLEELVTTYPFEQINQAAADMLAGRVIKPVLRMA</sequence>
<dbReference type="InterPro" id="IPR013154">
    <property type="entry name" value="ADH-like_N"/>
</dbReference>
<comment type="similarity">
    <text evidence="2 6">Belongs to the zinc-containing alcohol dehydrogenase family.</text>
</comment>
<dbReference type="PANTHER" id="PTHR43350:SF17">
    <property type="entry name" value="NAD-DEPENDENT ALCOHOL DEHYDROGENASE"/>
    <property type="match status" value="1"/>
</dbReference>
<evidence type="ECO:0000313" key="8">
    <source>
        <dbReference type="EMBL" id="MBZ5708642.1"/>
    </source>
</evidence>
<keyword evidence="5" id="KW-0560">Oxidoreductase</keyword>
<keyword evidence="3 6" id="KW-0479">Metal-binding</keyword>
<evidence type="ECO:0000256" key="5">
    <source>
        <dbReference type="ARBA" id="ARBA00023002"/>
    </source>
</evidence>
<dbReference type="EMBL" id="JAIRAU010000001">
    <property type="protein sequence ID" value="MBZ5708642.1"/>
    <property type="molecule type" value="Genomic_DNA"/>
</dbReference>
<protein>
    <submittedName>
        <fullName evidence="8">NAD(P)-dependent alcohol dehydrogenase</fullName>
    </submittedName>
</protein>
<comment type="caution">
    <text evidence="8">The sequence shown here is derived from an EMBL/GenBank/DDBJ whole genome shotgun (WGS) entry which is preliminary data.</text>
</comment>